<dbReference type="EMBL" id="FNKP01000003">
    <property type="protein sequence ID" value="SDR51391.1"/>
    <property type="molecule type" value="Genomic_DNA"/>
</dbReference>
<keyword evidence="4" id="KW-1185">Reference proteome</keyword>
<keyword evidence="2" id="KW-0732">Signal</keyword>
<accession>A0A1H1JMZ6</accession>
<evidence type="ECO:0000256" key="1">
    <source>
        <dbReference type="SAM" id="MobiDB-lite"/>
    </source>
</evidence>
<name>A0A1H1JMZ6_9BURK</name>
<evidence type="ECO:0000313" key="3">
    <source>
        <dbReference type="EMBL" id="SDR51391.1"/>
    </source>
</evidence>
<dbReference type="Proteomes" id="UP000183487">
    <property type="component" value="Unassembled WGS sequence"/>
</dbReference>
<feature type="region of interest" description="Disordered" evidence="1">
    <location>
        <begin position="21"/>
        <end position="91"/>
    </location>
</feature>
<evidence type="ECO:0008006" key="5">
    <source>
        <dbReference type="Google" id="ProtNLM"/>
    </source>
</evidence>
<evidence type="ECO:0000313" key="4">
    <source>
        <dbReference type="Proteomes" id="UP000183487"/>
    </source>
</evidence>
<gene>
    <name evidence="3" type="ORF">SAMN05443245_6915</name>
</gene>
<evidence type="ECO:0000256" key="2">
    <source>
        <dbReference type="SAM" id="SignalP"/>
    </source>
</evidence>
<feature type="compositionally biased region" description="Polar residues" evidence="1">
    <location>
        <begin position="38"/>
        <end position="63"/>
    </location>
</feature>
<feature type="signal peptide" evidence="2">
    <location>
        <begin position="1"/>
        <end position="22"/>
    </location>
</feature>
<sequence>MKVAKSCFLACIFLVASSSSFSQGMNGGAAEAKGAKGTSNSNGERATLTSSQSSDPTASGHAQKSTRKKNTLAKSRSATPASAANSGSGGS</sequence>
<protein>
    <recommendedName>
        <fullName evidence="5">Beta-xylosidase</fullName>
    </recommendedName>
</protein>
<feature type="chain" id="PRO_5010292550" description="Beta-xylosidase" evidence="2">
    <location>
        <begin position="23"/>
        <end position="91"/>
    </location>
</feature>
<proteinExistence type="predicted"/>
<feature type="compositionally biased region" description="Low complexity" evidence="1">
    <location>
        <begin position="77"/>
        <end position="91"/>
    </location>
</feature>
<feature type="compositionally biased region" description="Low complexity" evidence="1">
    <location>
        <begin position="28"/>
        <end position="37"/>
    </location>
</feature>
<organism evidence="3 4">
    <name type="scientific">Paraburkholderia fungorum</name>
    <dbReference type="NCBI Taxonomy" id="134537"/>
    <lineage>
        <taxon>Bacteria</taxon>
        <taxon>Pseudomonadati</taxon>
        <taxon>Pseudomonadota</taxon>
        <taxon>Betaproteobacteria</taxon>
        <taxon>Burkholderiales</taxon>
        <taxon>Burkholderiaceae</taxon>
        <taxon>Paraburkholderia</taxon>
    </lineage>
</organism>
<dbReference type="AlphaFoldDB" id="A0A1H1JMZ6"/>
<reference evidence="4" key="1">
    <citation type="submission" date="2016-10" db="EMBL/GenBank/DDBJ databases">
        <authorList>
            <person name="Varghese N."/>
        </authorList>
    </citation>
    <scope>NUCLEOTIDE SEQUENCE [LARGE SCALE GENOMIC DNA]</scope>
    <source>
        <strain evidence="4">GAS106B</strain>
    </source>
</reference>